<proteinExistence type="predicted"/>
<dbReference type="Proteomes" id="UP000050794">
    <property type="component" value="Unassembled WGS sequence"/>
</dbReference>
<keyword evidence="2" id="KW-1185">Reference proteome</keyword>
<evidence type="ECO:0000313" key="3">
    <source>
        <dbReference type="WBParaSite" id="TCNE_0000447601-mRNA-1"/>
    </source>
</evidence>
<gene>
    <name evidence="1" type="ORF">TCNE_LOCUS4476</name>
</gene>
<dbReference type="AlphaFoldDB" id="A0A183U7K6"/>
<protein>
    <submittedName>
        <fullName evidence="3">Phosphoenolpyruvate carboxylase</fullName>
    </submittedName>
</protein>
<organism evidence="2 3">
    <name type="scientific">Toxocara canis</name>
    <name type="common">Canine roundworm</name>
    <dbReference type="NCBI Taxonomy" id="6265"/>
    <lineage>
        <taxon>Eukaryota</taxon>
        <taxon>Metazoa</taxon>
        <taxon>Ecdysozoa</taxon>
        <taxon>Nematoda</taxon>
        <taxon>Chromadorea</taxon>
        <taxon>Rhabditida</taxon>
        <taxon>Spirurina</taxon>
        <taxon>Ascaridomorpha</taxon>
        <taxon>Ascaridoidea</taxon>
        <taxon>Toxocaridae</taxon>
        <taxon>Toxocara</taxon>
    </lineage>
</organism>
<dbReference type="EMBL" id="UYWY01007679">
    <property type="protein sequence ID" value="VDM30244.1"/>
    <property type="molecule type" value="Genomic_DNA"/>
</dbReference>
<evidence type="ECO:0000313" key="1">
    <source>
        <dbReference type="EMBL" id="VDM30244.1"/>
    </source>
</evidence>
<accession>A0A183U7K6</accession>
<reference evidence="3" key="1">
    <citation type="submission" date="2016-06" db="UniProtKB">
        <authorList>
            <consortium name="WormBaseParasite"/>
        </authorList>
    </citation>
    <scope>IDENTIFICATION</scope>
</reference>
<dbReference type="WBParaSite" id="TCNE_0000447601-mRNA-1">
    <property type="protein sequence ID" value="TCNE_0000447601-mRNA-1"/>
    <property type="gene ID" value="TCNE_0000447601"/>
</dbReference>
<sequence>MKWVDDGVANKADRVPVQEQFAFCFNTVLSELAARYADVRDQIVSTQLEVLACCTNTVVDLCEMEQPLLSAKGMHKCFSRFRILLTPRHLGRFADLSDWSR</sequence>
<name>A0A183U7K6_TOXCA</name>
<evidence type="ECO:0000313" key="2">
    <source>
        <dbReference type="Proteomes" id="UP000050794"/>
    </source>
</evidence>
<reference evidence="1 2" key="2">
    <citation type="submission" date="2018-11" db="EMBL/GenBank/DDBJ databases">
        <authorList>
            <consortium name="Pathogen Informatics"/>
        </authorList>
    </citation>
    <scope>NUCLEOTIDE SEQUENCE [LARGE SCALE GENOMIC DNA]</scope>
</reference>